<dbReference type="PROSITE" id="PS51318">
    <property type="entry name" value="TAT"/>
    <property type="match status" value="1"/>
</dbReference>
<dbReference type="EMBL" id="BAABBP010000005">
    <property type="protein sequence ID" value="GAA3987913.1"/>
    <property type="molecule type" value="Genomic_DNA"/>
</dbReference>
<keyword evidence="1" id="KW-0732">Signal</keyword>
<dbReference type="InterPro" id="IPR025711">
    <property type="entry name" value="PepSY"/>
</dbReference>
<comment type="caution">
    <text evidence="3">The sequence shown here is derived from an EMBL/GenBank/DDBJ whole genome shotgun (WGS) entry which is preliminary data.</text>
</comment>
<feature type="domain" description="PepSY" evidence="2">
    <location>
        <begin position="35"/>
        <end position="106"/>
    </location>
</feature>
<evidence type="ECO:0000259" key="2">
    <source>
        <dbReference type="Pfam" id="PF13670"/>
    </source>
</evidence>
<proteinExistence type="predicted"/>
<evidence type="ECO:0000313" key="3">
    <source>
        <dbReference type="EMBL" id="GAA3987913.1"/>
    </source>
</evidence>
<dbReference type="Pfam" id="PF13670">
    <property type="entry name" value="PepSY_2"/>
    <property type="match status" value="1"/>
</dbReference>
<dbReference type="Proteomes" id="UP001501627">
    <property type="component" value="Unassembled WGS sequence"/>
</dbReference>
<protein>
    <recommendedName>
        <fullName evidence="2">PepSY domain-containing protein</fullName>
    </recommendedName>
</protein>
<evidence type="ECO:0000256" key="1">
    <source>
        <dbReference type="SAM" id="SignalP"/>
    </source>
</evidence>
<evidence type="ECO:0000313" key="4">
    <source>
        <dbReference type="Proteomes" id="UP001501627"/>
    </source>
</evidence>
<feature type="signal peptide" evidence="1">
    <location>
        <begin position="1"/>
        <end position="25"/>
    </location>
</feature>
<name>A0ABP7QVU7_9BURK</name>
<organism evidence="3 4">
    <name type="scientific">Comamonas faecalis</name>
    <dbReference type="NCBI Taxonomy" id="1387849"/>
    <lineage>
        <taxon>Bacteria</taxon>
        <taxon>Pseudomonadati</taxon>
        <taxon>Pseudomonadota</taxon>
        <taxon>Betaproteobacteria</taxon>
        <taxon>Burkholderiales</taxon>
        <taxon>Comamonadaceae</taxon>
        <taxon>Comamonas</taxon>
    </lineage>
</organism>
<sequence length="115" mass="12102">MITTATRRFLIAAAAAGALSTGLYAGLAQAQTAPAATPAATAAPAAVRMAPQGAQLTIGDIYQRMEAAGMHAIREIEWDKGRYEVKALNAQNESVKLYVNGSSGAIEHTRTYDKH</sequence>
<keyword evidence="4" id="KW-1185">Reference proteome</keyword>
<gene>
    <name evidence="3" type="ORF">GCM10022279_08710</name>
</gene>
<feature type="chain" id="PRO_5046692598" description="PepSY domain-containing protein" evidence="1">
    <location>
        <begin position="26"/>
        <end position="115"/>
    </location>
</feature>
<dbReference type="InterPro" id="IPR006311">
    <property type="entry name" value="TAT_signal"/>
</dbReference>
<dbReference type="RefSeq" id="WP_103044180.1">
    <property type="nucleotide sequence ID" value="NZ_BAABBP010000005.1"/>
</dbReference>
<accession>A0ABP7QVU7</accession>
<reference evidence="4" key="1">
    <citation type="journal article" date="2019" name="Int. J. Syst. Evol. Microbiol.">
        <title>The Global Catalogue of Microorganisms (GCM) 10K type strain sequencing project: providing services to taxonomists for standard genome sequencing and annotation.</title>
        <authorList>
            <consortium name="The Broad Institute Genomics Platform"/>
            <consortium name="The Broad Institute Genome Sequencing Center for Infectious Disease"/>
            <person name="Wu L."/>
            <person name="Ma J."/>
        </authorList>
    </citation>
    <scope>NUCLEOTIDE SEQUENCE [LARGE SCALE GENOMIC DNA]</scope>
    <source>
        <strain evidence="4">JCM 17561</strain>
    </source>
</reference>